<geneLocation type="plastid" evidence="6"/>
<keyword evidence="5" id="KW-1133">Transmembrane helix</keyword>
<protein>
    <recommendedName>
        <fullName evidence="3">Uncharacterized protein ycf33</fullName>
    </recommendedName>
</protein>
<gene>
    <name evidence="6" type="primary">ycf33</name>
</gene>
<evidence type="ECO:0000256" key="3">
    <source>
        <dbReference type="ARBA" id="ARBA00021584"/>
    </source>
</evidence>
<feature type="transmembrane region" description="Helical" evidence="5">
    <location>
        <begin position="14"/>
        <end position="34"/>
    </location>
</feature>
<dbReference type="EMBL" id="MK814743">
    <property type="protein sequence ID" value="QCI09148.1"/>
    <property type="molecule type" value="Genomic_DNA"/>
</dbReference>
<reference evidence="6" key="1">
    <citation type="journal article" date="2019" name="Mol. Phylogenet. Evol.">
        <title>Morphological evolution and classification of the red algal order Ceramiales inferred using plastid phylogenomics.</title>
        <authorList>
            <person name="Diaz-Tapia P."/>
            <person name="Pasella M.M."/>
            <person name="Verbruggen H."/>
            <person name="Maggs C.A."/>
        </authorList>
    </citation>
    <scope>NUCLEOTIDE SEQUENCE</scope>
    <source>
        <strain evidence="6">PD1141</strain>
    </source>
</reference>
<dbReference type="InterPro" id="IPR008470">
    <property type="entry name" value="Uncharacterised_Ycf33"/>
</dbReference>
<proteinExistence type="inferred from homology"/>
<dbReference type="Pfam" id="PF05421">
    <property type="entry name" value="DUF751"/>
    <property type="match status" value="1"/>
</dbReference>
<evidence type="ECO:0000256" key="2">
    <source>
        <dbReference type="ARBA" id="ARBA00010985"/>
    </source>
</evidence>
<organism evidence="6">
    <name type="scientific">Inkyuleea mariana</name>
    <dbReference type="NCBI Taxonomy" id="123988"/>
    <lineage>
        <taxon>Eukaryota</taxon>
        <taxon>Rhodophyta</taxon>
        <taxon>Florideophyceae</taxon>
        <taxon>Rhodymeniophycidae</taxon>
        <taxon>Ceramiales</taxon>
        <taxon>Ceramiaceae</taxon>
        <taxon>Inkyuleea</taxon>
    </lineage>
</organism>
<dbReference type="GO" id="GO:0009536">
    <property type="term" value="C:plastid"/>
    <property type="evidence" value="ECO:0007669"/>
    <property type="project" value="UniProtKB-SubCell"/>
</dbReference>
<comment type="subcellular location">
    <subcellularLocation>
        <location evidence="1">Plastid</location>
    </subcellularLocation>
</comment>
<accession>A0A4D6X2U7</accession>
<keyword evidence="4 6" id="KW-0934">Plastid</keyword>
<comment type="similarity">
    <text evidence="2">Belongs to the ycf33 family.</text>
</comment>
<reference evidence="6" key="2">
    <citation type="submission" date="2019-04" db="EMBL/GenBank/DDBJ databases">
        <authorList>
            <person name="Pasella M."/>
        </authorList>
    </citation>
    <scope>NUCLEOTIDE SEQUENCE</scope>
    <source>
        <strain evidence="6">PD1141</strain>
    </source>
</reference>
<evidence type="ECO:0000256" key="1">
    <source>
        <dbReference type="ARBA" id="ARBA00004474"/>
    </source>
</evidence>
<keyword evidence="5" id="KW-0472">Membrane</keyword>
<feature type="transmembrane region" description="Helical" evidence="5">
    <location>
        <begin position="41"/>
        <end position="58"/>
    </location>
</feature>
<evidence type="ECO:0000256" key="5">
    <source>
        <dbReference type="SAM" id="Phobius"/>
    </source>
</evidence>
<keyword evidence="5" id="KW-0812">Transmembrane</keyword>
<evidence type="ECO:0000256" key="4">
    <source>
        <dbReference type="ARBA" id="ARBA00022640"/>
    </source>
</evidence>
<sequence>MDTFWSNLNKFPRFLISVLIGFFLTTFQPIFELLQERNKRFISIMVLCLCFSILYKTLKLMLALN</sequence>
<name>A0A4D6X2U7_9FLOR</name>
<evidence type="ECO:0000313" key="6">
    <source>
        <dbReference type="EMBL" id="QCI09148.1"/>
    </source>
</evidence>
<dbReference type="AlphaFoldDB" id="A0A4D6X2U7"/>